<dbReference type="Gene3D" id="2.120.10.30">
    <property type="entry name" value="TolB, C-terminal domain"/>
    <property type="match status" value="2"/>
</dbReference>
<evidence type="ECO:0000256" key="2">
    <source>
        <dbReference type="ARBA" id="ARBA00022825"/>
    </source>
</evidence>
<protein>
    <submittedName>
        <fullName evidence="4">Peptidase S9</fullName>
    </submittedName>
</protein>
<evidence type="ECO:0000256" key="1">
    <source>
        <dbReference type="ARBA" id="ARBA00022801"/>
    </source>
</evidence>
<dbReference type="RefSeq" id="WP_188881145.1">
    <property type="nucleotide sequence ID" value="NZ_BMPF01000002.1"/>
</dbReference>
<dbReference type="GO" id="GO:0006508">
    <property type="term" value="P:proteolysis"/>
    <property type="evidence" value="ECO:0007669"/>
    <property type="project" value="InterPro"/>
</dbReference>
<proteinExistence type="predicted"/>
<dbReference type="InterPro" id="IPR001375">
    <property type="entry name" value="Peptidase_S9_cat"/>
</dbReference>
<dbReference type="SUPFAM" id="SSF53474">
    <property type="entry name" value="alpha/beta-Hydrolases"/>
    <property type="match status" value="1"/>
</dbReference>
<feature type="domain" description="Peptidase S9 prolyl oligopeptidase catalytic" evidence="3">
    <location>
        <begin position="398"/>
        <end position="598"/>
    </location>
</feature>
<sequence>MAYDIERYLNVRSAGGPSFGPDGQLAFSMDTTGVRQVWRLDGPREWPAQLSFHEESIGFASYSPTRDELAFGMDRGGNEKTQLFRLAGDGSEEVALTDDPESIHQWGGWSHDGERIAYTANRREEGSFDGYVQRRDEPGGAAELVFDGREKDWLTVAGWSPADDRLVFHEMHSNRDHDLYVCHLDSGDVTHLSADHDGEVRYGSVAWAPDGETLYVTSDHGRDTLALFELDPVTGALSVVEEGGEWNVSSVAVDADSGTMAVVRNVEGYSDLTLYDLDADGGRRELADPDLPEGVLMGLSVGPDGERVAAAVSAPTENTNVHVFDVESGASERWTDASTAGIPAETFREPDLVHYESVDGERIPAFLTLPEDEGPHPVIVDIHGGPESQRRPYFLALRQYFVANGYAVFEPNVRGSSGYGKRYMNLDDVEKRMDSVADVDRGVEWLTARDDVDPERIVAYGGSYGGFMVLAALTEYPERWAAGVDVVGIANFVTFLENTGEWRREHREAEYGSLEDDREFLEEISPINNIDSIRAPLLVLHGANDPRVPVGEAEQIAEEAAEHVPVEKLVFEDEGHGFSKLENRITAYRTVVEFLDEHV</sequence>
<dbReference type="Gene3D" id="3.40.50.1820">
    <property type="entry name" value="alpha/beta hydrolase"/>
    <property type="match status" value="1"/>
</dbReference>
<organism evidence="4 5">
    <name type="scientific">Halarchaeum grantii</name>
    <dbReference type="NCBI Taxonomy" id="1193105"/>
    <lineage>
        <taxon>Archaea</taxon>
        <taxon>Methanobacteriati</taxon>
        <taxon>Methanobacteriota</taxon>
        <taxon>Stenosarchaea group</taxon>
        <taxon>Halobacteria</taxon>
        <taxon>Halobacteriales</taxon>
        <taxon>Halobacteriaceae</taxon>
    </lineage>
</organism>
<dbReference type="Proteomes" id="UP000628840">
    <property type="component" value="Unassembled WGS sequence"/>
</dbReference>
<dbReference type="PRINTS" id="PR00862">
    <property type="entry name" value="PROLIGOPTASE"/>
</dbReference>
<dbReference type="Pfam" id="PF07676">
    <property type="entry name" value="PD40"/>
    <property type="match status" value="2"/>
</dbReference>
<dbReference type="InterPro" id="IPR029058">
    <property type="entry name" value="AB_hydrolase_fold"/>
</dbReference>
<dbReference type="InterPro" id="IPR011042">
    <property type="entry name" value="6-blade_b-propeller_TolB-like"/>
</dbReference>
<keyword evidence="1" id="KW-0378">Hydrolase</keyword>
<gene>
    <name evidence="4" type="ORF">GCM10009037_13510</name>
</gene>
<comment type="caution">
    <text evidence="4">The sequence shown here is derived from an EMBL/GenBank/DDBJ whole genome shotgun (WGS) entry which is preliminary data.</text>
</comment>
<dbReference type="AlphaFoldDB" id="A0A830F902"/>
<evidence type="ECO:0000313" key="4">
    <source>
        <dbReference type="EMBL" id="GGL31049.1"/>
    </source>
</evidence>
<dbReference type="PANTHER" id="PTHR42776">
    <property type="entry name" value="SERINE PEPTIDASE S9 FAMILY MEMBER"/>
    <property type="match status" value="1"/>
</dbReference>
<dbReference type="PANTHER" id="PTHR42776:SF27">
    <property type="entry name" value="DIPEPTIDYL PEPTIDASE FAMILY MEMBER 6"/>
    <property type="match status" value="1"/>
</dbReference>
<keyword evidence="2" id="KW-0645">Protease</keyword>
<evidence type="ECO:0000313" key="5">
    <source>
        <dbReference type="Proteomes" id="UP000628840"/>
    </source>
</evidence>
<dbReference type="GO" id="GO:0004252">
    <property type="term" value="F:serine-type endopeptidase activity"/>
    <property type="evidence" value="ECO:0007669"/>
    <property type="project" value="InterPro"/>
</dbReference>
<evidence type="ECO:0000259" key="3">
    <source>
        <dbReference type="Pfam" id="PF00326"/>
    </source>
</evidence>
<keyword evidence="5" id="KW-1185">Reference proteome</keyword>
<dbReference type="InterPro" id="IPR011659">
    <property type="entry name" value="WD40"/>
</dbReference>
<dbReference type="OrthoDB" id="31240at2157"/>
<dbReference type="InterPro" id="IPR002470">
    <property type="entry name" value="Peptidase_S9A"/>
</dbReference>
<reference evidence="4 5" key="1">
    <citation type="journal article" date="2019" name="Int. J. Syst. Evol. Microbiol.">
        <title>The Global Catalogue of Microorganisms (GCM) 10K type strain sequencing project: providing services to taxonomists for standard genome sequencing and annotation.</title>
        <authorList>
            <consortium name="The Broad Institute Genomics Platform"/>
            <consortium name="The Broad Institute Genome Sequencing Center for Infectious Disease"/>
            <person name="Wu L."/>
            <person name="Ma J."/>
        </authorList>
    </citation>
    <scope>NUCLEOTIDE SEQUENCE [LARGE SCALE GENOMIC DNA]</scope>
    <source>
        <strain evidence="4 5">JCM 19585</strain>
    </source>
</reference>
<dbReference type="EMBL" id="BMPF01000002">
    <property type="protein sequence ID" value="GGL31049.1"/>
    <property type="molecule type" value="Genomic_DNA"/>
</dbReference>
<dbReference type="SUPFAM" id="SSF82171">
    <property type="entry name" value="DPP6 N-terminal domain-like"/>
    <property type="match status" value="1"/>
</dbReference>
<dbReference type="Pfam" id="PF00326">
    <property type="entry name" value="Peptidase_S9"/>
    <property type="match status" value="1"/>
</dbReference>
<keyword evidence="2" id="KW-0720">Serine protease</keyword>
<name>A0A830F902_9EURY</name>
<accession>A0A830F902</accession>